<organism evidence="10 11">
    <name type="scientific">Batrachochytrium dendrobatidis (strain JAM81 / FGSC 10211)</name>
    <name type="common">Frog chytrid fungus</name>
    <dbReference type="NCBI Taxonomy" id="684364"/>
    <lineage>
        <taxon>Eukaryota</taxon>
        <taxon>Fungi</taxon>
        <taxon>Fungi incertae sedis</taxon>
        <taxon>Chytridiomycota</taxon>
        <taxon>Chytridiomycota incertae sedis</taxon>
        <taxon>Chytridiomycetes</taxon>
        <taxon>Rhizophydiales</taxon>
        <taxon>Rhizophydiales incertae sedis</taxon>
        <taxon>Batrachochytrium</taxon>
    </lineage>
</organism>
<comment type="subcellular location">
    <subcellularLocation>
        <location evidence="1">Mitochondrion membrane</location>
        <topology evidence="1">Multi-pass membrane protein</topology>
    </subcellularLocation>
</comment>
<evidence type="ECO:0000256" key="1">
    <source>
        <dbReference type="ARBA" id="ARBA00004225"/>
    </source>
</evidence>
<dbReference type="PROSITE" id="PS50920">
    <property type="entry name" value="SOLCAR"/>
    <property type="match status" value="2"/>
</dbReference>
<evidence type="ECO:0000256" key="8">
    <source>
        <dbReference type="PROSITE-ProRule" id="PRU00282"/>
    </source>
</evidence>
<dbReference type="PANTHER" id="PTHR24089">
    <property type="entry name" value="SOLUTE CARRIER FAMILY 25"/>
    <property type="match status" value="1"/>
</dbReference>
<dbReference type="AlphaFoldDB" id="F4P166"/>
<evidence type="ECO:0000256" key="4">
    <source>
        <dbReference type="ARBA" id="ARBA00022737"/>
    </source>
</evidence>
<evidence type="ECO:0000256" key="9">
    <source>
        <dbReference type="RuleBase" id="RU000488"/>
    </source>
</evidence>
<evidence type="ECO:0000256" key="6">
    <source>
        <dbReference type="ARBA" id="ARBA00023128"/>
    </source>
</evidence>
<keyword evidence="2 9" id="KW-0813">Transport</keyword>
<dbReference type="Gene3D" id="1.50.40.10">
    <property type="entry name" value="Mitochondrial carrier domain"/>
    <property type="match status" value="2"/>
</dbReference>
<feature type="repeat" description="Solcar" evidence="8">
    <location>
        <begin position="90"/>
        <end position="175"/>
    </location>
</feature>
<dbReference type="Proteomes" id="UP000007241">
    <property type="component" value="Unassembled WGS sequence"/>
</dbReference>
<evidence type="ECO:0008006" key="12">
    <source>
        <dbReference type="Google" id="ProtNLM"/>
    </source>
</evidence>
<dbReference type="GO" id="GO:0015234">
    <property type="term" value="F:thiamine transmembrane transporter activity"/>
    <property type="evidence" value="ECO:0000318"/>
    <property type="project" value="GO_Central"/>
</dbReference>
<dbReference type="OrthoDB" id="18574at2759"/>
<dbReference type="InParanoid" id="F4P166"/>
<comment type="similarity">
    <text evidence="9">Belongs to the mitochondrial carrier (TC 2.A.29) family.</text>
</comment>
<dbReference type="InterPro" id="IPR002067">
    <property type="entry name" value="MCP"/>
</dbReference>
<keyword evidence="5" id="KW-1133">Transmembrane helix</keyword>
<dbReference type="RefSeq" id="XP_006678471.1">
    <property type="nucleotide sequence ID" value="XM_006678408.1"/>
</dbReference>
<keyword evidence="6" id="KW-0496">Mitochondrion</keyword>
<name>F4P166_BATDJ</name>
<dbReference type="GO" id="GO:0005743">
    <property type="term" value="C:mitochondrial inner membrane"/>
    <property type="evidence" value="ECO:0000318"/>
    <property type="project" value="GO_Central"/>
</dbReference>
<dbReference type="GeneID" id="18238516"/>
<dbReference type="InterPro" id="IPR023395">
    <property type="entry name" value="MCP_dom_sf"/>
</dbReference>
<feature type="repeat" description="Solcar" evidence="8">
    <location>
        <begin position="190"/>
        <end position="286"/>
    </location>
</feature>
<evidence type="ECO:0000313" key="11">
    <source>
        <dbReference type="Proteomes" id="UP000007241"/>
    </source>
</evidence>
<evidence type="ECO:0000313" key="10">
    <source>
        <dbReference type="EMBL" id="EGF80689.1"/>
    </source>
</evidence>
<dbReference type="GO" id="GO:0030974">
    <property type="term" value="P:thiamine pyrophosphate transmembrane transport"/>
    <property type="evidence" value="ECO:0000318"/>
    <property type="project" value="GO_Central"/>
</dbReference>
<proteinExistence type="inferred from homology"/>
<reference evidence="10 11" key="1">
    <citation type="submission" date="2009-12" db="EMBL/GenBank/DDBJ databases">
        <title>The draft genome of Batrachochytrium dendrobatidis.</title>
        <authorList>
            <consortium name="US DOE Joint Genome Institute (JGI-PGF)"/>
            <person name="Kuo A."/>
            <person name="Salamov A."/>
            <person name="Schmutz J."/>
            <person name="Lucas S."/>
            <person name="Pitluck S."/>
            <person name="Rosenblum E."/>
            <person name="Stajich J."/>
            <person name="Eisen M."/>
            <person name="Grigoriev I.V."/>
        </authorList>
    </citation>
    <scope>NUCLEOTIDE SEQUENCE [LARGE SCALE GENOMIC DNA]</scope>
    <source>
        <strain evidence="11">JAM81 / FGSC 10211</strain>
    </source>
</reference>
<evidence type="ECO:0000256" key="5">
    <source>
        <dbReference type="ARBA" id="ARBA00022989"/>
    </source>
</evidence>
<dbReference type="STRING" id="684364.F4P166"/>
<keyword evidence="4" id="KW-0677">Repeat</keyword>
<dbReference type="PRINTS" id="PR00926">
    <property type="entry name" value="MITOCARRIER"/>
</dbReference>
<gene>
    <name evidence="10" type="ORF">BATDEDRAFT_24503</name>
</gene>
<protein>
    <recommendedName>
        <fullName evidence="12">Mitochondrial thiamine pyrophosphate carrier 1</fullName>
    </recommendedName>
</protein>
<evidence type="ECO:0000256" key="2">
    <source>
        <dbReference type="ARBA" id="ARBA00022448"/>
    </source>
</evidence>
<dbReference type="InterPro" id="IPR018108">
    <property type="entry name" value="MCP_transmembrane"/>
</dbReference>
<evidence type="ECO:0000256" key="7">
    <source>
        <dbReference type="ARBA" id="ARBA00023136"/>
    </source>
</evidence>
<dbReference type="EMBL" id="GL882883">
    <property type="protein sequence ID" value="EGF80689.1"/>
    <property type="molecule type" value="Genomic_DNA"/>
</dbReference>
<keyword evidence="7 8" id="KW-0472">Membrane</keyword>
<dbReference type="HOGENOM" id="CLU_015166_10_3_1"/>
<evidence type="ECO:0000256" key="3">
    <source>
        <dbReference type="ARBA" id="ARBA00022692"/>
    </source>
</evidence>
<keyword evidence="11" id="KW-1185">Reference proteome</keyword>
<dbReference type="SUPFAM" id="SSF103506">
    <property type="entry name" value="Mitochondrial carrier"/>
    <property type="match status" value="1"/>
</dbReference>
<dbReference type="FunFam" id="1.50.40.10:FF:000265">
    <property type="entry name" value="Mitochondrial glycine transporter"/>
    <property type="match status" value="1"/>
</dbReference>
<dbReference type="FunFam" id="1.50.40.10:FF:000203">
    <property type="entry name" value="Solute carrier family 25 member 39"/>
    <property type="match status" value="1"/>
</dbReference>
<accession>F4P166</accession>
<sequence>MSLLSAKIDLNVTPTQNAISGAISGVMARFATAPLDVIKIRLQLQTTTTKVFEKGHSNYHKPKYQSIFQAGRLIIKEEGILDSFLATHIPQQAHTFIAGAISGCVSTVSTYPLDLLRTRFAVQRNNFYPSLTKAIKNIFVKEGISGFYRGMLPTLVQIIPQMGLIFESHRIFVKLFKHLETKAPTVYKWTSGYSEIFCGAMAGVVTKVVVMPFDVIRKRYQVQGPMRNAIVVDNVPRYHRGIVHTACQIVKHEGVLALYKGIVPCLAKAAPGSAVTFFVVNECRLAFSQYNEMQQSKS</sequence>
<dbReference type="Pfam" id="PF00153">
    <property type="entry name" value="Mito_carr"/>
    <property type="match status" value="3"/>
</dbReference>
<dbReference type="OMA" id="MYVCYGA"/>
<dbReference type="FunCoup" id="F4P166">
    <property type="interactions" value="5"/>
</dbReference>
<keyword evidence="3 8" id="KW-0812">Transmembrane</keyword>